<dbReference type="AlphaFoldDB" id="A0A6L5YBW3"/>
<name>A0A6L5YBW3_9BACT</name>
<dbReference type="EMBL" id="VUNH01000007">
    <property type="protein sequence ID" value="MST55826.1"/>
    <property type="molecule type" value="Genomic_DNA"/>
</dbReference>
<protein>
    <submittedName>
        <fullName evidence="1">Uncharacterized protein</fullName>
    </submittedName>
</protein>
<comment type="caution">
    <text evidence="1">The sequence shown here is derived from an EMBL/GenBank/DDBJ whole genome shotgun (WGS) entry which is preliminary data.</text>
</comment>
<evidence type="ECO:0000313" key="2">
    <source>
        <dbReference type="Proteomes" id="UP000473699"/>
    </source>
</evidence>
<organism evidence="1 2">
    <name type="scientific">Pyramidobacter porci</name>
    <dbReference type="NCBI Taxonomy" id="2605789"/>
    <lineage>
        <taxon>Bacteria</taxon>
        <taxon>Thermotogati</taxon>
        <taxon>Synergistota</taxon>
        <taxon>Synergistia</taxon>
        <taxon>Synergistales</taxon>
        <taxon>Dethiosulfovibrionaceae</taxon>
        <taxon>Pyramidobacter</taxon>
    </lineage>
</organism>
<dbReference type="RefSeq" id="WP_154528921.1">
    <property type="nucleotide sequence ID" value="NZ_VUNH01000007.1"/>
</dbReference>
<accession>A0A6L5YBW3</accession>
<proteinExistence type="predicted"/>
<gene>
    <name evidence="1" type="ORF">FYJ74_07260</name>
</gene>
<keyword evidence="2" id="KW-1185">Reference proteome</keyword>
<dbReference type="Proteomes" id="UP000473699">
    <property type="component" value="Unassembled WGS sequence"/>
</dbReference>
<sequence length="121" mass="13717">MTPVDVGMIFIIIHHIAASRLFADFPRSIFAQFLQKMQFLHFIAVALFYRIVPALAPELGKERGNLRRAGLRPHVVSYADQRRGNAGLARDRAAKSVRHAISYNSRRLFGALKRAKNLCPF</sequence>
<reference evidence="1 2" key="1">
    <citation type="submission" date="2019-08" db="EMBL/GenBank/DDBJ databases">
        <title>In-depth cultivation of the pig gut microbiome towards novel bacterial diversity and tailored functional studies.</title>
        <authorList>
            <person name="Wylensek D."/>
            <person name="Hitch T.C.A."/>
            <person name="Clavel T."/>
        </authorList>
    </citation>
    <scope>NUCLEOTIDE SEQUENCE [LARGE SCALE GENOMIC DNA]</scope>
    <source>
        <strain evidence="1 2">SM-530-WT-4B</strain>
    </source>
</reference>
<evidence type="ECO:0000313" key="1">
    <source>
        <dbReference type="EMBL" id="MST55826.1"/>
    </source>
</evidence>